<reference evidence="1 2" key="1">
    <citation type="journal article" date="2016" name="PLoS ONE">
        <title>Sequence Assembly of Yarrowia lipolytica Strain W29/CLIB89 Shows Transposable Element Diversity.</title>
        <authorList>
            <person name="Magnan C."/>
            <person name="Yu J."/>
            <person name="Chang I."/>
            <person name="Jahn E."/>
            <person name="Kanomata Y."/>
            <person name="Wu J."/>
            <person name="Zeller M."/>
            <person name="Oakes M."/>
            <person name="Baldi P."/>
            <person name="Sandmeyer S."/>
        </authorList>
    </citation>
    <scope>NUCLEOTIDE SEQUENCE [LARGE SCALE GENOMIC DNA]</scope>
    <source>
        <strain evidence="2">CLIB89(W29)</strain>
    </source>
</reference>
<name>A0A1D8NEE1_YARLL</name>
<dbReference type="AlphaFoldDB" id="A0A1D8NEE1"/>
<dbReference type="GeneID" id="94583299"/>
<organism evidence="1 2">
    <name type="scientific">Yarrowia lipolytica</name>
    <name type="common">Candida lipolytica</name>
    <dbReference type="NCBI Taxonomy" id="4952"/>
    <lineage>
        <taxon>Eukaryota</taxon>
        <taxon>Fungi</taxon>
        <taxon>Dikarya</taxon>
        <taxon>Ascomycota</taxon>
        <taxon>Saccharomycotina</taxon>
        <taxon>Dipodascomycetes</taxon>
        <taxon>Dipodascales</taxon>
        <taxon>Dipodascales incertae sedis</taxon>
        <taxon>Yarrowia</taxon>
    </lineage>
</organism>
<accession>A0A1D8NEE1</accession>
<dbReference type="VEuPathDB" id="FungiDB:YALI1_D16329g"/>
<dbReference type="Proteomes" id="UP000182444">
    <property type="component" value="Chromosome 1D"/>
</dbReference>
<protein>
    <submittedName>
        <fullName evidence="1">Uncharacterized protein</fullName>
    </submittedName>
</protein>
<dbReference type="RefSeq" id="XP_068138790.1">
    <property type="nucleotide sequence ID" value="XM_068282689.1"/>
</dbReference>
<evidence type="ECO:0000313" key="2">
    <source>
        <dbReference type="Proteomes" id="UP000182444"/>
    </source>
</evidence>
<evidence type="ECO:0000313" key="1">
    <source>
        <dbReference type="EMBL" id="AOW04006.1"/>
    </source>
</evidence>
<proteinExistence type="predicted"/>
<gene>
    <name evidence="1" type="ORF">YALI1_D16329g</name>
</gene>
<dbReference type="EMBL" id="CP017556">
    <property type="protein sequence ID" value="AOW04006.1"/>
    <property type="molecule type" value="Genomic_DNA"/>
</dbReference>
<sequence>MFQRDMLQREMGHVTGSTVCSRDAIVTSHSHWGHQTLLFPAAISSGLARILSPFFLSRCNSVACPLERESSDNRSFGCYRDVGDGPTVIACPSQPPEIGADETPNWNHKNATESGLQQVLEELVRHGTDRDNVRYRHCGRDMIHSVAGTTIVLLVV</sequence>